<dbReference type="SUPFAM" id="SSF52058">
    <property type="entry name" value="L domain-like"/>
    <property type="match status" value="1"/>
</dbReference>
<reference evidence="20" key="1">
    <citation type="journal article" date="2016" name="Nature">
        <title>The genome of the seagrass Zostera marina reveals angiosperm adaptation to the sea.</title>
        <authorList>
            <person name="Olsen J.L."/>
            <person name="Rouze P."/>
            <person name="Verhelst B."/>
            <person name="Lin Y.-C."/>
            <person name="Bayer T."/>
            <person name="Collen J."/>
            <person name="Dattolo E."/>
            <person name="De Paoli E."/>
            <person name="Dittami S."/>
            <person name="Maumus F."/>
            <person name="Michel G."/>
            <person name="Kersting A."/>
            <person name="Lauritano C."/>
            <person name="Lohaus R."/>
            <person name="Toepel M."/>
            <person name="Tonon T."/>
            <person name="Vanneste K."/>
            <person name="Amirebrahimi M."/>
            <person name="Brakel J."/>
            <person name="Bostroem C."/>
            <person name="Chovatia M."/>
            <person name="Grimwood J."/>
            <person name="Jenkins J.W."/>
            <person name="Jueterbock A."/>
            <person name="Mraz A."/>
            <person name="Stam W.T."/>
            <person name="Tice H."/>
            <person name="Bornberg-Bauer E."/>
            <person name="Green P.J."/>
            <person name="Pearson G.A."/>
            <person name="Procaccini G."/>
            <person name="Duarte C.M."/>
            <person name="Schmutz J."/>
            <person name="Reusch T.B.H."/>
            <person name="Van de Peer Y."/>
        </authorList>
    </citation>
    <scope>NUCLEOTIDE SEQUENCE [LARGE SCALE GENOMIC DNA]</scope>
    <source>
        <strain evidence="20">cv. Finnish</strain>
    </source>
</reference>
<dbReference type="PROSITE" id="PS00108">
    <property type="entry name" value="PROTEIN_KINASE_ST"/>
    <property type="match status" value="1"/>
</dbReference>
<keyword evidence="9" id="KW-0418">Kinase</keyword>
<dbReference type="InterPro" id="IPR001611">
    <property type="entry name" value="Leu-rich_rpt"/>
</dbReference>
<evidence type="ECO:0000313" key="20">
    <source>
        <dbReference type="Proteomes" id="UP000036987"/>
    </source>
</evidence>
<dbReference type="FunFam" id="3.80.10.10:FF:000129">
    <property type="entry name" value="Leucine-rich repeat receptor-like kinase"/>
    <property type="match status" value="1"/>
</dbReference>
<keyword evidence="5 17" id="KW-0812">Transmembrane</keyword>
<gene>
    <name evidence="19" type="ORF">ZOSMA_275G00030</name>
</gene>
<keyword evidence="16" id="KW-0723">Serine/threonine-protein kinase</keyword>
<dbReference type="Pfam" id="PF00069">
    <property type="entry name" value="Pkinase"/>
    <property type="match status" value="1"/>
</dbReference>
<dbReference type="STRING" id="29655.A0A0K9PDZ3"/>
<evidence type="ECO:0000256" key="15">
    <source>
        <dbReference type="PROSITE-ProRule" id="PRU10141"/>
    </source>
</evidence>
<dbReference type="GO" id="GO:0005524">
    <property type="term" value="F:ATP binding"/>
    <property type="evidence" value="ECO:0007669"/>
    <property type="project" value="UniProtKB-UniRule"/>
</dbReference>
<evidence type="ECO:0000256" key="8">
    <source>
        <dbReference type="ARBA" id="ARBA00022741"/>
    </source>
</evidence>
<evidence type="ECO:0000256" key="6">
    <source>
        <dbReference type="ARBA" id="ARBA00022729"/>
    </source>
</evidence>
<sequence>EHIWEGITCGNNIHFPSILSVNLTSNELNGEISIGFRKLKKLRSLDLSNNNLVGTIPNFLEDLSKLRVLNLSYNNLKGNIPKQLQDKSDDGILNMSLEGNPGLCLDPNQCEDKPDRSKKLMIIISAVACVILVVSALIVLYAIRKYDNFPYCCCKREPDSPGPIPIPTDSRRFTYAELITMTDKFSTVIGEGGFGKVYLGVNQRNRSQVAVKLLSLSSSQGQKEFEMEAKLLMNISHKNLVTLVGYCNEKNHLGLIYEYMEKGSLKQYISGKNRSSTHKIGWPGRLKIAAEVAEGLDYLHRCYRSTIVHRDIKPHNILLSKNWEVKIADFGLSKVFEKDASTCNMTVAMGTPGYIAPECQSTLSFNEKSDVYSFGIVLLELITGQPSLIEKYGYVSIADWVKPLFKSEGITKIVDSEFNSKYNIDSIDKAYNIAMACVSKLASSRPTMFNVFRKLNECLELENPHEKFFDSKSSFPSGFEIEIASASTVLR</sequence>
<keyword evidence="10 15" id="KW-0067">ATP-binding</keyword>
<dbReference type="AlphaFoldDB" id="A0A0K9PDZ3"/>
<keyword evidence="12 17" id="KW-0472">Membrane</keyword>
<evidence type="ECO:0000256" key="12">
    <source>
        <dbReference type="ARBA" id="ARBA00023136"/>
    </source>
</evidence>
<dbReference type="PRINTS" id="PR00019">
    <property type="entry name" value="LEURICHRPT"/>
</dbReference>
<keyword evidence="7" id="KW-0677">Repeat</keyword>
<feature type="transmembrane region" description="Helical" evidence="17">
    <location>
        <begin position="120"/>
        <end position="143"/>
    </location>
</feature>
<keyword evidence="11 17" id="KW-1133">Transmembrane helix</keyword>
<dbReference type="InterPro" id="IPR008271">
    <property type="entry name" value="Ser/Thr_kinase_AS"/>
</dbReference>
<feature type="binding site" evidence="15">
    <location>
        <position position="212"/>
    </location>
    <ligand>
        <name>ATP</name>
        <dbReference type="ChEBI" id="CHEBI:30616"/>
    </ligand>
</feature>
<dbReference type="Gene3D" id="3.80.10.10">
    <property type="entry name" value="Ribonuclease Inhibitor"/>
    <property type="match status" value="1"/>
</dbReference>
<dbReference type="PROSITE" id="PS50011">
    <property type="entry name" value="PROTEIN_KINASE_DOM"/>
    <property type="match status" value="1"/>
</dbReference>
<organism evidence="19 20">
    <name type="scientific">Zostera marina</name>
    <name type="common">Eelgrass</name>
    <dbReference type="NCBI Taxonomy" id="29655"/>
    <lineage>
        <taxon>Eukaryota</taxon>
        <taxon>Viridiplantae</taxon>
        <taxon>Streptophyta</taxon>
        <taxon>Embryophyta</taxon>
        <taxon>Tracheophyta</taxon>
        <taxon>Spermatophyta</taxon>
        <taxon>Magnoliopsida</taxon>
        <taxon>Liliopsida</taxon>
        <taxon>Zosteraceae</taxon>
        <taxon>Zostera</taxon>
    </lineage>
</organism>
<dbReference type="PANTHER" id="PTHR45631">
    <property type="entry name" value="OS07G0107800 PROTEIN-RELATED"/>
    <property type="match status" value="1"/>
</dbReference>
<keyword evidence="4" id="KW-0808">Transferase</keyword>
<keyword evidence="3" id="KW-0433">Leucine-rich repeat</keyword>
<proteinExistence type="inferred from homology"/>
<evidence type="ECO:0000256" key="17">
    <source>
        <dbReference type="SAM" id="Phobius"/>
    </source>
</evidence>
<dbReference type="EMBL" id="LFYR01000926">
    <property type="protein sequence ID" value="KMZ67171.1"/>
    <property type="molecule type" value="Genomic_DNA"/>
</dbReference>
<dbReference type="FunFam" id="1.10.510.10:FF:000388">
    <property type="entry name" value="Leucine-rich repeat receptor-like tyrosine-protein kinase PXC3"/>
    <property type="match status" value="1"/>
</dbReference>
<evidence type="ECO:0000256" key="16">
    <source>
        <dbReference type="RuleBase" id="RU000304"/>
    </source>
</evidence>
<feature type="non-terminal residue" evidence="19">
    <location>
        <position position="1"/>
    </location>
</feature>
<evidence type="ECO:0000256" key="13">
    <source>
        <dbReference type="ARBA" id="ARBA00023170"/>
    </source>
</evidence>
<dbReference type="InterPro" id="IPR032675">
    <property type="entry name" value="LRR_dom_sf"/>
</dbReference>
<keyword evidence="20" id="KW-1185">Reference proteome</keyword>
<evidence type="ECO:0000256" key="3">
    <source>
        <dbReference type="ARBA" id="ARBA00022614"/>
    </source>
</evidence>
<evidence type="ECO:0000256" key="10">
    <source>
        <dbReference type="ARBA" id="ARBA00022840"/>
    </source>
</evidence>
<protein>
    <recommendedName>
        <fullName evidence="18">Protein kinase domain-containing protein</fullName>
    </recommendedName>
</protein>
<dbReference type="PANTHER" id="PTHR45631:SF202">
    <property type="entry name" value="SENESCENCE-INDUCED RECEPTOR-LIKE SERINE_THREONINE-PROTEIN KINASE"/>
    <property type="match status" value="1"/>
</dbReference>
<dbReference type="Gene3D" id="3.30.200.20">
    <property type="entry name" value="Phosphorylase Kinase, domain 1"/>
    <property type="match status" value="1"/>
</dbReference>
<name>A0A0K9PDZ3_ZOSMR</name>
<evidence type="ECO:0000313" key="19">
    <source>
        <dbReference type="EMBL" id="KMZ67171.1"/>
    </source>
</evidence>
<dbReference type="OrthoDB" id="1909384at2759"/>
<evidence type="ECO:0000259" key="18">
    <source>
        <dbReference type="PROSITE" id="PS50011"/>
    </source>
</evidence>
<keyword evidence="13" id="KW-0675">Receptor</keyword>
<dbReference type="PROSITE" id="PS00107">
    <property type="entry name" value="PROTEIN_KINASE_ATP"/>
    <property type="match status" value="1"/>
</dbReference>
<accession>A0A0K9PDZ3</accession>
<keyword evidence="6" id="KW-0732">Signal</keyword>
<feature type="domain" description="Protein kinase" evidence="18">
    <location>
        <begin position="183"/>
        <end position="468"/>
    </location>
</feature>
<dbReference type="Pfam" id="PF13855">
    <property type="entry name" value="LRR_8"/>
    <property type="match status" value="1"/>
</dbReference>
<comment type="caution">
    <text evidence="19">The sequence shown here is derived from an EMBL/GenBank/DDBJ whole genome shotgun (WGS) entry which is preliminary data.</text>
</comment>
<evidence type="ECO:0000256" key="2">
    <source>
        <dbReference type="ARBA" id="ARBA00004479"/>
    </source>
</evidence>
<comment type="subcellular location">
    <subcellularLocation>
        <location evidence="1">Cell membrane</location>
        <topology evidence="1">Single-pass membrane protein</topology>
    </subcellularLocation>
    <subcellularLocation>
        <location evidence="2">Membrane</location>
        <topology evidence="2">Single-pass type I membrane protein</topology>
    </subcellularLocation>
</comment>
<evidence type="ECO:0000256" key="5">
    <source>
        <dbReference type="ARBA" id="ARBA00022692"/>
    </source>
</evidence>
<evidence type="ECO:0000256" key="1">
    <source>
        <dbReference type="ARBA" id="ARBA00004162"/>
    </source>
</evidence>
<dbReference type="PROSITE" id="PS51450">
    <property type="entry name" value="LRR"/>
    <property type="match status" value="1"/>
</dbReference>
<dbReference type="GO" id="GO:0005886">
    <property type="term" value="C:plasma membrane"/>
    <property type="evidence" value="ECO:0007669"/>
    <property type="project" value="UniProtKB-SubCell"/>
</dbReference>
<dbReference type="InterPro" id="IPR000719">
    <property type="entry name" value="Prot_kinase_dom"/>
</dbReference>
<keyword evidence="14" id="KW-0325">Glycoprotein</keyword>
<dbReference type="InterPro" id="IPR011009">
    <property type="entry name" value="Kinase-like_dom_sf"/>
</dbReference>
<dbReference type="Proteomes" id="UP000036987">
    <property type="component" value="Unassembled WGS sequence"/>
</dbReference>
<dbReference type="GO" id="GO:0004674">
    <property type="term" value="F:protein serine/threonine kinase activity"/>
    <property type="evidence" value="ECO:0007669"/>
    <property type="project" value="UniProtKB-KW"/>
</dbReference>
<evidence type="ECO:0000256" key="7">
    <source>
        <dbReference type="ARBA" id="ARBA00022737"/>
    </source>
</evidence>
<comment type="similarity">
    <text evidence="16">Belongs to the protein kinase superfamily.</text>
</comment>
<dbReference type="InterPro" id="IPR017441">
    <property type="entry name" value="Protein_kinase_ATP_BS"/>
</dbReference>
<dbReference type="Gene3D" id="1.10.510.10">
    <property type="entry name" value="Transferase(Phosphotransferase) domain 1"/>
    <property type="match status" value="1"/>
</dbReference>
<evidence type="ECO:0000256" key="11">
    <source>
        <dbReference type="ARBA" id="ARBA00022989"/>
    </source>
</evidence>
<evidence type="ECO:0000256" key="4">
    <source>
        <dbReference type="ARBA" id="ARBA00022679"/>
    </source>
</evidence>
<keyword evidence="8 15" id="KW-0547">Nucleotide-binding</keyword>
<evidence type="ECO:0000256" key="14">
    <source>
        <dbReference type="ARBA" id="ARBA00023180"/>
    </source>
</evidence>
<dbReference type="SUPFAM" id="SSF56112">
    <property type="entry name" value="Protein kinase-like (PK-like)"/>
    <property type="match status" value="1"/>
</dbReference>
<evidence type="ECO:0000256" key="9">
    <source>
        <dbReference type="ARBA" id="ARBA00022777"/>
    </source>
</evidence>
<dbReference type="SMART" id="SM00220">
    <property type="entry name" value="S_TKc"/>
    <property type="match status" value="1"/>
</dbReference>